<sequence>MPAGRLSGGPIVFSPELPMPFTIATWNINSVRLRMPLVQRLLEERQPDILCLQETKCPNDQFPEKAFKALGYEHIAIHGQKGYHGVATVSKQPFDDIVRQDFCQIGDARHLSTRLSIGGRRLRVHNFYVPAGGDEPNPEVNVKFKHKLDFIEEMRLISAEAEPGVSSLLVGDLNIAPFETDVWSHKQLLKVVSHTPIECEGLLRAQADGRWTDLMRHHVPMDEQLFTWWSYRSKDWAASNRGRRLDHIWGSQDLAPALTTIDVMSAARSWERPSDHVPVLASFNID</sequence>
<dbReference type="InterPro" id="IPR037493">
    <property type="entry name" value="ExoIII-like"/>
</dbReference>
<keyword evidence="6" id="KW-0464">Manganese</keyword>
<dbReference type="GO" id="GO:0004519">
    <property type="term" value="F:endonuclease activity"/>
    <property type="evidence" value="ECO:0007669"/>
    <property type="project" value="InterPro"/>
</dbReference>
<evidence type="ECO:0000256" key="5">
    <source>
        <dbReference type="PIRSR" id="PIRSR604808-1"/>
    </source>
</evidence>
<feature type="site" description="Important for catalytic activity" evidence="7">
    <location>
        <position position="246"/>
    </location>
</feature>
<feature type="binding site" evidence="6">
    <location>
        <position position="172"/>
    </location>
    <ligand>
        <name>Mg(2+)</name>
        <dbReference type="ChEBI" id="CHEBI:18420"/>
        <label>1</label>
    </ligand>
</feature>
<evidence type="ECO:0000256" key="1">
    <source>
        <dbReference type="ARBA" id="ARBA00007092"/>
    </source>
</evidence>
<evidence type="ECO:0000256" key="2">
    <source>
        <dbReference type="ARBA" id="ARBA00022723"/>
    </source>
</evidence>
<dbReference type="InterPro" id="IPR004808">
    <property type="entry name" value="AP_endonuc_1"/>
</dbReference>
<evidence type="ECO:0000256" key="6">
    <source>
        <dbReference type="PIRSR" id="PIRSR604808-2"/>
    </source>
</evidence>
<dbReference type="GO" id="GO:0006281">
    <property type="term" value="P:DNA repair"/>
    <property type="evidence" value="ECO:0007669"/>
    <property type="project" value="InterPro"/>
</dbReference>
<feature type="site" description="Interaction with DNA substrate" evidence="7">
    <location>
        <position position="276"/>
    </location>
</feature>
<dbReference type="PROSITE" id="PS00726">
    <property type="entry name" value="AP_NUCLEASE_F1_1"/>
    <property type="match status" value="1"/>
</dbReference>
<dbReference type="PANTHER" id="PTHR43250:SF2">
    <property type="entry name" value="EXODEOXYRIBONUCLEASE III"/>
    <property type="match status" value="1"/>
</dbReference>
<organism evidence="9">
    <name type="scientific">Aurantimonas coralicida</name>
    <dbReference type="NCBI Taxonomy" id="182270"/>
    <lineage>
        <taxon>Bacteria</taxon>
        <taxon>Pseudomonadati</taxon>
        <taxon>Pseudomonadota</taxon>
        <taxon>Alphaproteobacteria</taxon>
        <taxon>Hyphomicrobiales</taxon>
        <taxon>Aurantimonadaceae</taxon>
        <taxon>Aurantimonas</taxon>
    </lineage>
</organism>
<feature type="domain" description="Endonuclease/exonuclease/phosphatase" evidence="8">
    <location>
        <begin position="24"/>
        <end position="276"/>
    </location>
</feature>
<dbReference type="CDD" id="cd09086">
    <property type="entry name" value="ExoIII-like_AP-endo"/>
    <property type="match status" value="1"/>
</dbReference>
<dbReference type="PROSITE" id="PS51435">
    <property type="entry name" value="AP_NUCLEASE_F1_4"/>
    <property type="match status" value="1"/>
</dbReference>
<dbReference type="Pfam" id="PF03372">
    <property type="entry name" value="Exo_endo_phos"/>
    <property type="match status" value="1"/>
</dbReference>
<dbReference type="GO" id="GO:0003677">
    <property type="term" value="F:DNA binding"/>
    <property type="evidence" value="ECO:0007669"/>
    <property type="project" value="InterPro"/>
</dbReference>
<feature type="site" description="Transition state stabilizer" evidence="7">
    <location>
        <position position="174"/>
    </location>
</feature>
<feature type="binding site" evidence="6">
    <location>
        <position position="174"/>
    </location>
    <ligand>
        <name>Mg(2+)</name>
        <dbReference type="ChEBI" id="CHEBI:18420"/>
        <label>1</label>
    </ligand>
</feature>
<dbReference type="InterPro" id="IPR020847">
    <property type="entry name" value="AP_endonuclease_F1_BS"/>
</dbReference>
<dbReference type="Gene3D" id="3.60.10.10">
    <property type="entry name" value="Endonuclease/exonuclease/phosphatase"/>
    <property type="match status" value="1"/>
</dbReference>
<accession>A0A0N7KXC3</accession>
<feature type="binding site" evidence="6">
    <location>
        <position position="275"/>
    </location>
    <ligand>
        <name>Mg(2+)</name>
        <dbReference type="ChEBI" id="CHEBI:18420"/>
        <label>1</label>
    </ligand>
</feature>
<evidence type="ECO:0000256" key="7">
    <source>
        <dbReference type="PIRSR" id="PIRSR604808-3"/>
    </source>
</evidence>
<keyword evidence="3" id="KW-0378">Hydrolase</keyword>
<protein>
    <submittedName>
        <fullName evidence="9">Exodeoxyribonuclease III</fullName>
    </submittedName>
</protein>
<feature type="binding site" evidence="6">
    <location>
        <position position="27"/>
    </location>
    <ligand>
        <name>Mg(2+)</name>
        <dbReference type="ChEBI" id="CHEBI:18420"/>
        <label>1</label>
    </ligand>
</feature>
<feature type="active site" description="Proton donor/acceptor" evidence="5">
    <location>
        <position position="172"/>
    </location>
</feature>
<evidence type="ECO:0000313" key="9">
    <source>
        <dbReference type="EMBL" id="BAT26521.1"/>
    </source>
</evidence>
<name>A0A0N7KXC3_9HYPH</name>
<feature type="active site" description="Proton acceptor" evidence="5">
    <location>
        <position position="276"/>
    </location>
</feature>
<feature type="binding site" evidence="6">
    <location>
        <position position="54"/>
    </location>
    <ligand>
        <name>Mg(2+)</name>
        <dbReference type="ChEBI" id="CHEBI:18420"/>
        <label>1</label>
    </ligand>
</feature>
<dbReference type="GO" id="GO:0008311">
    <property type="term" value="F:double-stranded DNA 3'-5' DNA exonuclease activity"/>
    <property type="evidence" value="ECO:0007669"/>
    <property type="project" value="InterPro"/>
</dbReference>
<keyword evidence="4 6" id="KW-0460">Magnesium</keyword>
<keyword evidence="2 6" id="KW-0479">Metal-binding</keyword>
<dbReference type="NCBIfam" id="TIGR00633">
    <property type="entry name" value="xth"/>
    <property type="match status" value="1"/>
</dbReference>
<comment type="cofactor">
    <cofactor evidence="6">
        <name>Mg(2+)</name>
        <dbReference type="ChEBI" id="CHEBI:18420"/>
    </cofactor>
    <cofactor evidence="6">
        <name>Mn(2+)</name>
        <dbReference type="ChEBI" id="CHEBI:29035"/>
    </cofactor>
    <text evidence="6">Probably binds two magnesium or manganese ions per subunit.</text>
</comment>
<dbReference type="EMBL" id="LC066372">
    <property type="protein sequence ID" value="BAT26521.1"/>
    <property type="molecule type" value="Genomic_DNA"/>
</dbReference>
<dbReference type="InterPro" id="IPR005135">
    <property type="entry name" value="Endo/exonuclease/phosphatase"/>
</dbReference>
<reference evidence="9" key="1">
    <citation type="journal article" date="2015" name="Proc. Natl. Acad. Sci. U.S.A.">
        <title>Bacterial clade with the ribosomal RNA operon on a small plasmid rather than the chromosome.</title>
        <authorList>
            <person name="Anda M."/>
            <person name="Ohtsubo Y."/>
            <person name="Okubo T."/>
            <person name="Sugawara M."/>
            <person name="Nagata Y."/>
            <person name="Tsuda M."/>
            <person name="Minamisawa K."/>
            <person name="Mitsui H."/>
        </authorList>
    </citation>
    <scope>NUCLEOTIDE SEQUENCE</scope>
    <source>
        <strain evidence="9">DSM 14790</strain>
    </source>
</reference>
<evidence type="ECO:0000256" key="4">
    <source>
        <dbReference type="ARBA" id="ARBA00022842"/>
    </source>
</evidence>
<feature type="active site" evidence="5">
    <location>
        <position position="128"/>
    </location>
</feature>
<dbReference type="AlphaFoldDB" id="A0A0N7KXC3"/>
<evidence type="ECO:0000259" key="8">
    <source>
        <dbReference type="Pfam" id="PF03372"/>
    </source>
</evidence>
<evidence type="ECO:0000256" key="3">
    <source>
        <dbReference type="ARBA" id="ARBA00022801"/>
    </source>
</evidence>
<dbReference type="PANTHER" id="PTHR43250">
    <property type="entry name" value="EXODEOXYRIBONUCLEASE III"/>
    <property type="match status" value="1"/>
</dbReference>
<dbReference type="InterPro" id="IPR036691">
    <property type="entry name" value="Endo/exonu/phosph_ase_sf"/>
</dbReference>
<feature type="binding site" evidence="6">
    <location>
        <position position="276"/>
    </location>
    <ligand>
        <name>Mg(2+)</name>
        <dbReference type="ChEBI" id="CHEBI:18420"/>
        <label>1</label>
    </ligand>
</feature>
<proteinExistence type="inferred from homology"/>
<dbReference type="SUPFAM" id="SSF56219">
    <property type="entry name" value="DNase I-like"/>
    <property type="match status" value="1"/>
</dbReference>
<comment type="similarity">
    <text evidence="1">Belongs to the DNA repair enzymes AP/ExoA family.</text>
</comment>
<dbReference type="GO" id="GO:0046872">
    <property type="term" value="F:metal ion binding"/>
    <property type="evidence" value="ECO:0007669"/>
    <property type="project" value="UniProtKB-KW"/>
</dbReference>